<name>A0A939JLA3_9ACTN</name>
<dbReference type="AlphaFoldDB" id="A0A939JLA3"/>
<dbReference type="RefSeq" id="WP_242553533.1">
    <property type="nucleotide sequence ID" value="NZ_JAFLRJ010000430.1"/>
</dbReference>
<keyword evidence="3" id="KW-1185">Reference proteome</keyword>
<dbReference type="EMBL" id="JAFLRJ010000430">
    <property type="protein sequence ID" value="MBO0516677.1"/>
    <property type="molecule type" value="Genomic_DNA"/>
</dbReference>
<reference evidence="2" key="1">
    <citation type="submission" date="2021-03" db="EMBL/GenBank/DDBJ databases">
        <title>Streptomyces poriferae sp. nov., a novel marine sponge-derived Actinobacteria species with anti-MRSA activity.</title>
        <authorList>
            <person name="Sandoval-Powers M."/>
            <person name="Kralova S."/>
            <person name="Nguyen G.-S."/>
            <person name="Fawwal D."/>
            <person name="Degnes K."/>
            <person name="Klinkenberg G."/>
            <person name="Sletta H."/>
            <person name="Wentzel A."/>
            <person name="Liles M.R."/>
        </authorList>
    </citation>
    <scope>NUCLEOTIDE SEQUENCE</scope>
    <source>
        <strain evidence="2">DSM 41794</strain>
    </source>
</reference>
<dbReference type="Pfam" id="PF17844">
    <property type="entry name" value="SCP_3"/>
    <property type="match status" value="1"/>
</dbReference>
<dbReference type="Gene3D" id="3.30.1050.40">
    <property type="match status" value="1"/>
</dbReference>
<dbReference type="Proteomes" id="UP000664167">
    <property type="component" value="Unassembled WGS sequence"/>
</dbReference>
<evidence type="ECO:0000313" key="3">
    <source>
        <dbReference type="Proteomes" id="UP000664167"/>
    </source>
</evidence>
<gene>
    <name evidence="2" type="ORF">J0695_33650</name>
</gene>
<comment type="caution">
    <text evidence="2">The sequence shown here is derived from an EMBL/GenBank/DDBJ whole genome shotgun (WGS) entry which is preliminary data.</text>
</comment>
<sequence>ALAAKAPGGATEVRIPPYAVVQCIEGPRHTRGTPPNVVETDPLTWLRLATGRTDWSTALDAAKVSASGERADLSALLPLLG</sequence>
<protein>
    <recommendedName>
        <fullName evidence="1">Bacterial SCP orthologue domain-containing protein</fullName>
    </recommendedName>
</protein>
<proteinExistence type="predicted"/>
<evidence type="ECO:0000313" key="2">
    <source>
        <dbReference type="EMBL" id="MBO0516677.1"/>
    </source>
</evidence>
<dbReference type="InterPro" id="IPR041629">
    <property type="entry name" value="SCP_3"/>
</dbReference>
<feature type="domain" description="Bacterial SCP orthologue" evidence="1">
    <location>
        <begin position="2"/>
        <end position="79"/>
    </location>
</feature>
<feature type="non-terminal residue" evidence="2">
    <location>
        <position position="1"/>
    </location>
</feature>
<evidence type="ECO:0000259" key="1">
    <source>
        <dbReference type="Pfam" id="PF17844"/>
    </source>
</evidence>
<accession>A0A939JLA3</accession>
<organism evidence="2 3">
    <name type="scientific">Streptomyces beijiangensis</name>
    <dbReference type="NCBI Taxonomy" id="163361"/>
    <lineage>
        <taxon>Bacteria</taxon>
        <taxon>Bacillati</taxon>
        <taxon>Actinomycetota</taxon>
        <taxon>Actinomycetes</taxon>
        <taxon>Kitasatosporales</taxon>
        <taxon>Streptomycetaceae</taxon>
        <taxon>Streptomyces</taxon>
    </lineage>
</organism>